<dbReference type="AlphaFoldDB" id="A0A2P2JG96"/>
<evidence type="ECO:0000313" key="1">
    <source>
        <dbReference type="EMBL" id="MBW92492.1"/>
    </source>
</evidence>
<protein>
    <submittedName>
        <fullName evidence="1">Uncharacterized protein</fullName>
    </submittedName>
</protein>
<dbReference type="EMBL" id="GGEC01012009">
    <property type="protein sequence ID" value="MBW92492.1"/>
    <property type="molecule type" value="Transcribed_RNA"/>
</dbReference>
<reference evidence="1" key="1">
    <citation type="submission" date="2018-02" db="EMBL/GenBank/DDBJ databases">
        <title>Rhizophora mucronata_Transcriptome.</title>
        <authorList>
            <person name="Meera S.P."/>
            <person name="Sreeshan A."/>
            <person name="Augustine A."/>
        </authorList>
    </citation>
    <scope>NUCLEOTIDE SEQUENCE</scope>
    <source>
        <tissue evidence="1">Leaf</tissue>
    </source>
</reference>
<proteinExistence type="predicted"/>
<organism evidence="1">
    <name type="scientific">Rhizophora mucronata</name>
    <name type="common">Asiatic mangrove</name>
    <dbReference type="NCBI Taxonomy" id="61149"/>
    <lineage>
        <taxon>Eukaryota</taxon>
        <taxon>Viridiplantae</taxon>
        <taxon>Streptophyta</taxon>
        <taxon>Embryophyta</taxon>
        <taxon>Tracheophyta</taxon>
        <taxon>Spermatophyta</taxon>
        <taxon>Magnoliopsida</taxon>
        <taxon>eudicotyledons</taxon>
        <taxon>Gunneridae</taxon>
        <taxon>Pentapetalae</taxon>
        <taxon>rosids</taxon>
        <taxon>fabids</taxon>
        <taxon>Malpighiales</taxon>
        <taxon>Rhizophoraceae</taxon>
        <taxon>Rhizophora</taxon>
    </lineage>
</organism>
<sequence>MDLLALWKFLQISYSPGTVLNSLCISFKSYTHLFGCNLQRM</sequence>
<name>A0A2P2JG96_RHIMU</name>
<accession>A0A2P2JG96</accession>